<evidence type="ECO:0000313" key="3">
    <source>
        <dbReference type="Proteomes" id="UP001499854"/>
    </source>
</evidence>
<comment type="caution">
    <text evidence="2">The sequence shown here is derived from an EMBL/GenBank/DDBJ whole genome shotgun (WGS) entry which is preliminary data.</text>
</comment>
<accession>A0ABN2SXP6</accession>
<gene>
    <name evidence="2" type="ORF">GCM10009838_68120</name>
</gene>
<organism evidence="2 3">
    <name type="scientific">Catenulispora subtropica</name>
    <dbReference type="NCBI Taxonomy" id="450798"/>
    <lineage>
        <taxon>Bacteria</taxon>
        <taxon>Bacillati</taxon>
        <taxon>Actinomycetota</taxon>
        <taxon>Actinomycetes</taxon>
        <taxon>Catenulisporales</taxon>
        <taxon>Catenulisporaceae</taxon>
        <taxon>Catenulispora</taxon>
    </lineage>
</organism>
<evidence type="ECO:0000256" key="1">
    <source>
        <dbReference type="SAM" id="MobiDB-lite"/>
    </source>
</evidence>
<dbReference type="EMBL" id="BAAAQM010000051">
    <property type="protein sequence ID" value="GAA1994225.1"/>
    <property type="molecule type" value="Genomic_DNA"/>
</dbReference>
<evidence type="ECO:0000313" key="2">
    <source>
        <dbReference type="EMBL" id="GAA1994225.1"/>
    </source>
</evidence>
<feature type="region of interest" description="Disordered" evidence="1">
    <location>
        <begin position="55"/>
        <end position="81"/>
    </location>
</feature>
<protein>
    <submittedName>
        <fullName evidence="2">Uncharacterized protein</fullName>
    </submittedName>
</protein>
<proteinExistence type="predicted"/>
<sequence length="81" mass="8613">MPGTSGFPTLTTFATSTDVSLAELHVEALLPADESTAKHLRDCAAAALREPDRADFEGTYRGPGMAVTCQGRPEGHRNSRP</sequence>
<reference evidence="2 3" key="1">
    <citation type="journal article" date="2019" name="Int. J. Syst. Evol. Microbiol.">
        <title>The Global Catalogue of Microorganisms (GCM) 10K type strain sequencing project: providing services to taxonomists for standard genome sequencing and annotation.</title>
        <authorList>
            <consortium name="The Broad Institute Genomics Platform"/>
            <consortium name="The Broad Institute Genome Sequencing Center for Infectious Disease"/>
            <person name="Wu L."/>
            <person name="Ma J."/>
        </authorList>
    </citation>
    <scope>NUCLEOTIDE SEQUENCE [LARGE SCALE GENOMIC DNA]</scope>
    <source>
        <strain evidence="2 3">JCM 16013</strain>
    </source>
</reference>
<keyword evidence="3" id="KW-1185">Reference proteome</keyword>
<dbReference type="Proteomes" id="UP001499854">
    <property type="component" value="Unassembled WGS sequence"/>
</dbReference>
<name>A0ABN2SXP6_9ACTN</name>